<evidence type="ECO:0000313" key="3">
    <source>
        <dbReference type="Proteomes" id="UP000032417"/>
    </source>
</evidence>
<dbReference type="Proteomes" id="UP000032417">
    <property type="component" value="Chromosome 1"/>
</dbReference>
<dbReference type="AlphaFoldDB" id="A0A098BYH6"/>
<gene>
    <name evidence="2" type="ORF">ING2E5B_0451</name>
</gene>
<accession>A0A098BYH6</accession>
<keyword evidence="1" id="KW-0732">Signal</keyword>
<dbReference type="OrthoDB" id="1261995at2"/>
<proteinExistence type="predicted"/>
<dbReference type="HOGENOM" id="CLU_2024271_0_0_10"/>
<evidence type="ECO:0000313" key="2">
    <source>
        <dbReference type="EMBL" id="CEA15218.1"/>
    </source>
</evidence>
<sequence length="125" mass="13849">MKGIINILLTICISIFLNSCATTMTPMQVNRTLPMLTKSTYLSLEQTQNPNCKCLASGRSYTAPVGLTTKSDLRNGAKGIDEWVSIDGGNAYKLINFRWITISTDQYGLPSLTQLVIDFDTYICQ</sequence>
<feature type="chain" id="PRO_5030002959" evidence="1">
    <location>
        <begin position="22"/>
        <end position="125"/>
    </location>
</feature>
<evidence type="ECO:0000256" key="1">
    <source>
        <dbReference type="SAM" id="SignalP"/>
    </source>
</evidence>
<name>A0A098BYH6_9BACT</name>
<reference evidence="2 3" key="1">
    <citation type="submission" date="2014-08" db="EMBL/GenBank/DDBJ databases">
        <authorList>
            <person name="Wibberg D."/>
        </authorList>
    </citation>
    <scope>NUCLEOTIDE SEQUENCE [LARGE SCALE GENOMIC DNA]</scope>
    <source>
        <strain evidence="3">ING2-E5B</strain>
    </source>
</reference>
<feature type="signal peptide" evidence="1">
    <location>
        <begin position="1"/>
        <end position="21"/>
    </location>
</feature>
<organism evidence="2 3">
    <name type="scientific">Fermentimonas caenicola</name>
    <dbReference type="NCBI Taxonomy" id="1562970"/>
    <lineage>
        <taxon>Bacteria</taxon>
        <taxon>Pseudomonadati</taxon>
        <taxon>Bacteroidota</taxon>
        <taxon>Bacteroidia</taxon>
        <taxon>Bacteroidales</taxon>
        <taxon>Dysgonomonadaceae</taxon>
        <taxon>Fermentimonas</taxon>
    </lineage>
</organism>
<dbReference type="EMBL" id="LN515532">
    <property type="protein sequence ID" value="CEA15218.1"/>
    <property type="molecule type" value="Genomic_DNA"/>
</dbReference>
<protein>
    <submittedName>
        <fullName evidence="2">Putative secreted protein</fullName>
    </submittedName>
</protein>
<keyword evidence="3" id="KW-1185">Reference proteome</keyword>
<dbReference type="KEGG" id="pbt:ING2E5B_0451"/>